<evidence type="ECO:0000256" key="4">
    <source>
        <dbReference type="ARBA" id="ARBA00022729"/>
    </source>
</evidence>
<evidence type="ECO:0000256" key="6">
    <source>
        <dbReference type="ARBA" id="ARBA00023288"/>
    </source>
</evidence>
<evidence type="ECO:0000256" key="3">
    <source>
        <dbReference type="ARBA" id="ARBA00022475"/>
    </source>
</evidence>
<keyword evidence="5" id="KW-0472">Membrane</keyword>
<evidence type="ECO:0000313" key="10">
    <source>
        <dbReference type="Proteomes" id="UP000185669"/>
    </source>
</evidence>
<feature type="chain" id="PRO_5038485965" evidence="7">
    <location>
        <begin position="23"/>
        <end position="320"/>
    </location>
</feature>
<protein>
    <submittedName>
        <fullName evidence="9">Basic membrane protein A</fullName>
    </submittedName>
</protein>
<gene>
    <name evidence="9" type="ORF">SAMN05421834_13910</name>
</gene>
<keyword evidence="10" id="KW-1185">Reference proteome</keyword>
<dbReference type="SUPFAM" id="SSF53822">
    <property type="entry name" value="Periplasmic binding protein-like I"/>
    <property type="match status" value="1"/>
</dbReference>
<name>A0A1N7C2P5_9FIRM</name>
<feature type="signal peptide" evidence="7">
    <location>
        <begin position="1"/>
        <end position="22"/>
    </location>
</feature>
<dbReference type="AlphaFoldDB" id="A0A1N7C2P5"/>
<dbReference type="OrthoDB" id="9769871at2"/>
<dbReference type="InterPro" id="IPR028082">
    <property type="entry name" value="Peripla_BP_I"/>
</dbReference>
<evidence type="ECO:0000259" key="8">
    <source>
        <dbReference type="Pfam" id="PF02608"/>
    </source>
</evidence>
<dbReference type="Pfam" id="PF02608">
    <property type="entry name" value="Bmp"/>
    <property type="match status" value="1"/>
</dbReference>
<sequence>MNFKLLVVLLVFFLFISFSVSAQYLEVALVSDVGGFGDKSYNDQLRKSLIKVSENSNLKLEFRESNLMTEYQSNINYFAENDFDLIWGVGFTMEQAIKEAAQMYPETNFVLFDGVVEEKNVMSMIFNKEEEAFLAGIVAALTSNSSKVAFVGGQDTRTMRLYQLGFKAGADTVNSGVEVISRYVGSFNDFSAAKEISSELINENVDLIFYAAGAASRGIIDTAIEEDIKLITLDSADISLAPNNIITAVLKNTDYLVKQLIENFGNDNYNSEIREYGLDDNAFILEQNQLSDMLDEEKIKRIEEYKQQFLAGEIELPSVP</sequence>
<reference evidence="10" key="1">
    <citation type="submission" date="2017-01" db="EMBL/GenBank/DDBJ databases">
        <authorList>
            <person name="Varghese N."/>
            <person name="Submissions S."/>
        </authorList>
    </citation>
    <scope>NUCLEOTIDE SEQUENCE [LARGE SCALE GENOMIC DNA]</scope>
    <source>
        <strain evidence="10">ATCC 700103</strain>
    </source>
</reference>
<dbReference type="InterPro" id="IPR050957">
    <property type="entry name" value="BMP_lipoprotein"/>
</dbReference>
<dbReference type="PANTHER" id="PTHR34296:SF2">
    <property type="entry name" value="ABC TRANSPORTER GUANOSINE-BINDING PROTEIN NUPN"/>
    <property type="match status" value="1"/>
</dbReference>
<keyword evidence="3" id="KW-1003">Cell membrane</keyword>
<evidence type="ECO:0000256" key="7">
    <source>
        <dbReference type="SAM" id="SignalP"/>
    </source>
</evidence>
<dbReference type="Proteomes" id="UP000185669">
    <property type="component" value="Unassembled WGS sequence"/>
</dbReference>
<evidence type="ECO:0000256" key="2">
    <source>
        <dbReference type="ARBA" id="ARBA00008610"/>
    </source>
</evidence>
<dbReference type="EMBL" id="FTNC01000039">
    <property type="protein sequence ID" value="SIR57859.1"/>
    <property type="molecule type" value="Genomic_DNA"/>
</dbReference>
<dbReference type="STRING" id="56779.SAMN05421834_13910"/>
<accession>A0A1N7C2P5</accession>
<keyword evidence="6" id="KW-0449">Lipoprotein</keyword>
<comment type="similarity">
    <text evidence="2">Belongs to the BMP lipoprotein family.</text>
</comment>
<proteinExistence type="inferred from homology"/>
<feature type="domain" description="ABC transporter substrate-binding protein PnrA-like" evidence="8">
    <location>
        <begin position="27"/>
        <end position="318"/>
    </location>
</feature>
<dbReference type="CDD" id="cd06354">
    <property type="entry name" value="PBP1_PrnA-like"/>
    <property type="match status" value="1"/>
</dbReference>
<evidence type="ECO:0000256" key="1">
    <source>
        <dbReference type="ARBA" id="ARBA00004193"/>
    </source>
</evidence>
<dbReference type="PANTHER" id="PTHR34296">
    <property type="entry name" value="TRANSCRIPTIONAL ACTIVATOR PROTEIN MED"/>
    <property type="match status" value="1"/>
</dbReference>
<organism evidence="9 10">
    <name type="scientific">Halanaerobium kushneri</name>
    <dbReference type="NCBI Taxonomy" id="56779"/>
    <lineage>
        <taxon>Bacteria</taxon>
        <taxon>Bacillati</taxon>
        <taxon>Bacillota</taxon>
        <taxon>Clostridia</taxon>
        <taxon>Halanaerobiales</taxon>
        <taxon>Halanaerobiaceae</taxon>
        <taxon>Halanaerobium</taxon>
    </lineage>
</organism>
<evidence type="ECO:0000313" key="9">
    <source>
        <dbReference type="EMBL" id="SIR57859.1"/>
    </source>
</evidence>
<dbReference type="Gene3D" id="3.40.50.2300">
    <property type="match status" value="2"/>
</dbReference>
<evidence type="ECO:0000256" key="5">
    <source>
        <dbReference type="ARBA" id="ARBA00023136"/>
    </source>
</evidence>
<comment type="subcellular location">
    <subcellularLocation>
        <location evidence="1">Cell membrane</location>
        <topology evidence="1">Lipid-anchor</topology>
    </subcellularLocation>
</comment>
<dbReference type="RefSeq" id="WP_076546191.1">
    <property type="nucleotide sequence ID" value="NZ_FTNC01000039.1"/>
</dbReference>
<dbReference type="GO" id="GO:0005886">
    <property type="term" value="C:plasma membrane"/>
    <property type="evidence" value="ECO:0007669"/>
    <property type="project" value="UniProtKB-SubCell"/>
</dbReference>
<dbReference type="InterPro" id="IPR003760">
    <property type="entry name" value="PnrA-like"/>
</dbReference>
<keyword evidence="4 7" id="KW-0732">Signal</keyword>